<evidence type="ECO:0000259" key="4">
    <source>
        <dbReference type="Pfam" id="PF01168"/>
    </source>
</evidence>
<dbReference type="InterPro" id="IPR029066">
    <property type="entry name" value="PLP-binding_barrel"/>
</dbReference>
<dbReference type="PANTHER" id="PTHR10146:SF14">
    <property type="entry name" value="PYRIDOXAL PHOSPHATE HOMEOSTASIS PROTEIN"/>
    <property type="match status" value="1"/>
</dbReference>
<organism evidence="5 6">
    <name type="scientific">Zhihengliuella alba</name>
    <dbReference type="NCBI Taxonomy" id="547018"/>
    <lineage>
        <taxon>Bacteria</taxon>
        <taxon>Bacillati</taxon>
        <taxon>Actinomycetota</taxon>
        <taxon>Actinomycetes</taxon>
        <taxon>Micrococcales</taxon>
        <taxon>Micrococcaceae</taxon>
        <taxon>Zhihengliuella</taxon>
    </lineage>
</organism>
<dbReference type="PROSITE" id="PS01211">
    <property type="entry name" value="UPF0001"/>
    <property type="match status" value="1"/>
</dbReference>
<dbReference type="PIRSF" id="PIRSF004848">
    <property type="entry name" value="YBL036c_PLPDEIII"/>
    <property type="match status" value="1"/>
</dbReference>
<dbReference type="Gene3D" id="3.20.20.10">
    <property type="entry name" value="Alanine racemase"/>
    <property type="match status" value="1"/>
</dbReference>
<keyword evidence="6" id="KW-1185">Reference proteome</keyword>
<evidence type="ECO:0000256" key="3">
    <source>
        <dbReference type="RuleBase" id="RU004514"/>
    </source>
</evidence>
<gene>
    <name evidence="5" type="ORF">GCM10022377_06570</name>
</gene>
<dbReference type="InterPro" id="IPR011078">
    <property type="entry name" value="PyrdxlP_homeostasis"/>
</dbReference>
<dbReference type="RefSeq" id="WP_344879897.1">
    <property type="nucleotide sequence ID" value="NZ_BAABCJ010000001.1"/>
</dbReference>
<reference evidence="6" key="1">
    <citation type="journal article" date="2019" name="Int. J. Syst. Evol. Microbiol.">
        <title>The Global Catalogue of Microorganisms (GCM) 10K type strain sequencing project: providing services to taxonomists for standard genome sequencing and annotation.</title>
        <authorList>
            <consortium name="The Broad Institute Genomics Platform"/>
            <consortium name="The Broad Institute Genome Sequencing Center for Infectious Disease"/>
            <person name="Wu L."/>
            <person name="Ma J."/>
        </authorList>
    </citation>
    <scope>NUCLEOTIDE SEQUENCE [LARGE SCALE GENOMIC DNA]</scope>
    <source>
        <strain evidence="6">JCM 16961</strain>
    </source>
</reference>
<dbReference type="NCBIfam" id="TIGR00044">
    <property type="entry name" value="YggS family pyridoxal phosphate-dependent enzyme"/>
    <property type="match status" value="1"/>
</dbReference>
<evidence type="ECO:0000313" key="5">
    <source>
        <dbReference type="EMBL" id="GAA3696426.1"/>
    </source>
</evidence>
<accession>A0ABP7CU43</accession>
<dbReference type="Pfam" id="PF01168">
    <property type="entry name" value="Ala_racemase_N"/>
    <property type="match status" value="1"/>
</dbReference>
<proteinExistence type="inferred from homology"/>
<comment type="function">
    <text evidence="2">Pyridoxal 5'-phosphate (PLP)-binding protein, which is involved in PLP homeostasis.</text>
</comment>
<comment type="caution">
    <text evidence="5">The sequence shown here is derived from an EMBL/GenBank/DDBJ whole genome shotgun (WGS) entry which is preliminary data.</text>
</comment>
<feature type="domain" description="Alanine racemase N-terminal" evidence="4">
    <location>
        <begin position="159"/>
        <end position="254"/>
    </location>
</feature>
<name>A0ABP7CU43_9MICC</name>
<dbReference type="EMBL" id="BAABCJ010000001">
    <property type="protein sequence ID" value="GAA3696426.1"/>
    <property type="molecule type" value="Genomic_DNA"/>
</dbReference>
<dbReference type="HAMAP" id="MF_02087">
    <property type="entry name" value="PLP_homeostasis"/>
    <property type="match status" value="1"/>
</dbReference>
<dbReference type="InterPro" id="IPR001608">
    <property type="entry name" value="Ala_racemase_N"/>
</dbReference>
<comment type="similarity">
    <text evidence="2 3">Belongs to the pyridoxal phosphate-binding protein YggS/PROSC family.</text>
</comment>
<evidence type="ECO:0000256" key="2">
    <source>
        <dbReference type="HAMAP-Rule" id="MF_02087"/>
    </source>
</evidence>
<dbReference type="SUPFAM" id="SSF51419">
    <property type="entry name" value="PLP-binding barrel"/>
    <property type="match status" value="1"/>
</dbReference>
<keyword evidence="1 2" id="KW-0663">Pyridoxal phosphate</keyword>
<evidence type="ECO:0000256" key="1">
    <source>
        <dbReference type="ARBA" id="ARBA00022898"/>
    </source>
</evidence>
<dbReference type="PANTHER" id="PTHR10146">
    <property type="entry name" value="PROLINE SYNTHETASE CO-TRANSCRIBED BACTERIAL HOMOLOG PROTEIN"/>
    <property type="match status" value="1"/>
</dbReference>
<protein>
    <recommendedName>
        <fullName evidence="2">Pyridoxal phosphate homeostasis protein</fullName>
        <shortName evidence="2">PLP homeostasis protein</shortName>
    </recommendedName>
</protein>
<sequence>MNDAGAQARRSELAARLERVRHRIAAAASAADREAPQLIVVTKFFPAADVRHLSALGIRSVGENRDQEAAAKAAETSDLDLEWHFIGQLQKNKAKSVVRYAAAVHSVDRASLVEALARAVEREQVRRREAGEPPRAALTALVQVDLEAPDSRAGGGSGDVGAGRGGAAPADVSAIAAAIAAAPGLELGGVMAVAPLGGDPDEAFGRLQTIARNLQEQYPDATMISAGMSQDLESAVAHGATHLRIGSDVLGARPAVR</sequence>
<dbReference type="Proteomes" id="UP001501536">
    <property type="component" value="Unassembled WGS sequence"/>
</dbReference>
<feature type="modified residue" description="N6-(pyridoxal phosphate)lysine" evidence="2">
    <location>
        <position position="43"/>
    </location>
</feature>
<evidence type="ECO:0000313" key="6">
    <source>
        <dbReference type="Proteomes" id="UP001501536"/>
    </source>
</evidence>